<evidence type="ECO:0000256" key="3">
    <source>
        <dbReference type="ARBA" id="ARBA00022692"/>
    </source>
</evidence>
<dbReference type="PANTHER" id="PTHR10283">
    <property type="entry name" value="SOLUTE CARRIER FAMILY 13 MEMBER"/>
    <property type="match status" value="1"/>
</dbReference>
<accession>A0A2A2GD79</accession>
<feature type="transmembrane region" description="Helical" evidence="6">
    <location>
        <begin position="160"/>
        <end position="189"/>
    </location>
</feature>
<dbReference type="GO" id="GO:0005315">
    <property type="term" value="F:phosphate transmembrane transporter activity"/>
    <property type="evidence" value="ECO:0007669"/>
    <property type="project" value="TreeGrafter"/>
</dbReference>
<feature type="transmembrane region" description="Helical" evidence="6">
    <location>
        <begin position="385"/>
        <end position="411"/>
    </location>
</feature>
<feature type="transmembrane region" description="Helical" evidence="6">
    <location>
        <begin position="297"/>
        <end position="314"/>
    </location>
</feature>
<evidence type="ECO:0000256" key="6">
    <source>
        <dbReference type="SAM" id="Phobius"/>
    </source>
</evidence>
<feature type="transmembrane region" description="Helical" evidence="6">
    <location>
        <begin position="121"/>
        <end position="140"/>
    </location>
</feature>
<sequence length="485" mass="52983">MLKLRILSRLKRFSFADSRTAANRYIKKIKWPVTRNLTLLVLTILGSIGIVYFLAPADLTPSARHALFILLVASALWISEAIPPFAVSFLIIGLAVFFLESPAPLHITEDWEKYVNTWSSPVIWILLGGFILAMGAQITKFDRKFSTFILEKFGGQPNRLLLGIMLTTGVLSMFISNTATTAMMLTIVMPFSKRYGKQEPIIKAMMLGIAAAATTGGIGTVIGSSPNAIALGILQSAGYQFTFIDWMIPGIPTALILIVFSWYVLTKIYSTDLKQIDVIIEEESTPRELADRNTTENRVIVVCTFILTVGLWMTSTVHMIPVAVVSLIPIVIFTATGIIQSEEIKWIPWDTLILVAGGLTLGIAINDSGLASWLVEKIPVFTNPIISILMMVFITSLVSNIMSNTAAASILIPLGAILVSPPYVLVMVVALGFAASTALLLPISTPPNALVFSTQYLKQADFRFLGLSITAISPFLITLILWLTI</sequence>
<gene>
    <name evidence="8" type="ORF">CK503_04850</name>
</gene>
<dbReference type="NCBIfam" id="TIGR00785">
    <property type="entry name" value="dass"/>
    <property type="match status" value="1"/>
</dbReference>
<comment type="subcellular location">
    <subcellularLocation>
        <location evidence="1">Membrane</location>
        <topology evidence="1">Multi-pass membrane protein</topology>
    </subcellularLocation>
</comment>
<reference evidence="8 9" key="1">
    <citation type="submission" date="2017-08" db="EMBL/GenBank/DDBJ databases">
        <title>Aliifodinibius alkalisoli sp. nov., isolated from saline alkaline soil.</title>
        <authorList>
            <person name="Liu D."/>
            <person name="Zhang G."/>
        </authorList>
    </citation>
    <scope>NUCLEOTIDE SEQUENCE [LARGE SCALE GENOMIC DNA]</scope>
    <source>
        <strain evidence="8 9">WN023</strain>
    </source>
</reference>
<dbReference type="InterPro" id="IPR004680">
    <property type="entry name" value="Cit_transptr-like_dom"/>
</dbReference>
<dbReference type="EMBL" id="NSKE01000003">
    <property type="protein sequence ID" value="PAU94805.1"/>
    <property type="molecule type" value="Genomic_DNA"/>
</dbReference>
<dbReference type="InterPro" id="IPR001898">
    <property type="entry name" value="SLC13A/DASS"/>
</dbReference>
<evidence type="ECO:0000313" key="8">
    <source>
        <dbReference type="EMBL" id="PAU94805.1"/>
    </source>
</evidence>
<dbReference type="RefSeq" id="WP_095605672.1">
    <property type="nucleotide sequence ID" value="NZ_NSKE01000003.1"/>
</dbReference>
<proteinExistence type="predicted"/>
<keyword evidence="9" id="KW-1185">Reference proteome</keyword>
<organism evidence="8 9">
    <name type="scientific">Fodinibius salipaludis</name>
    <dbReference type="NCBI Taxonomy" id="2032627"/>
    <lineage>
        <taxon>Bacteria</taxon>
        <taxon>Pseudomonadati</taxon>
        <taxon>Balneolota</taxon>
        <taxon>Balneolia</taxon>
        <taxon>Balneolales</taxon>
        <taxon>Balneolaceae</taxon>
        <taxon>Fodinibius</taxon>
    </lineage>
</organism>
<feature type="domain" description="Citrate transporter-like" evidence="7">
    <location>
        <begin position="75"/>
        <end position="414"/>
    </location>
</feature>
<evidence type="ECO:0000256" key="4">
    <source>
        <dbReference type="ARBA" id="ARBA00022989"/>
    </source>
</evidence>
<evidence type="ECO:0000259" key="7">
    <source>
        <dbReference type="Pfam" id="PF03600"/>
    </source>
</evidence>
<keyword evidence="3 6" id="KW-0812">Transmembrane</keyword>
<name>A0A2A2GD79_9BACT</name>
<feature type="transmembrane region" description="Helical" evidence="6">
    <location>
        <begin position="37"/>
        <end position="55"/>
    </location>
</feature>
<evidence type="ECO:0000256" key="1">
    <source>
        <dbReference type="ARBA" id="ARBA00004141"/>
    </source>
</evidence>
<dbReference type="OrthoDB" id="9766267at2"/>
<feature type="transmembrane region" description="Helical" evidence="6">
    <location>
        <begin position="243"/>
        <end position="265"/>
    </location>
</feature>
<keyword evidence="2" id="KW-0813">Transport</keyword>
<evidence type="ECO:0000256" key="5">
    <source>
        <dbReference type="ARBA" id="ARBA00023136"/>
    </source>
</evidence>
<dbReference type="AlphaFoldDB" id="A0A2A2GD79"/>
<keyword evidence="4 6" id="KW-1133">Transmembrane helix</keyword>
<feature type="transmembrane region" description="Helical" evidence="6">
    <location>
        <begin position="201"/>
        <end position="223"/>
    </location>
</feature>
<dbReference type="GO" id="GO:0005886">
    <property type="term" value="C:plasma membrane"/>
    <property type="evidence" value="ECO:0007669"/>
    <property type="project" value="TreeGrafter"/>
</dbReference>
<comment type="caution">
    <text evidence="8">The sequence shown here is derived from an EMBL/GenBank/DDBJ whole genome shotgun (WGS) entry which is preliminary data.</text>
</comment>
<evidence type="ECO:0000256" key="2">
    <source>
        <dbReference type="ARBA" id="ARBA00022448"/>
    </source>
</evidence>
<feature type="transmembrane region" description="Helical" evidence="6">
    <location>
        <begin position="320"/>
        <end position="339"/>
    </location>
</feature>
<dbReference type="Pfam" id="PF03600">
    <property type="entry name" value="CitMHS"/>
    <property type="match status" value="1"/>
</dbReference>
<feature type="transmembrane region" description="Helical" evidence="6">
    <location>
        <begin position="464"/>
        <end position="483"/>
    </location>
</feature>
<feature type="transmembrane region" description="Helical" evidence="6">
    <location>
        <begin position="346"/>
        <end position="365"/>
    </location>
</feature>
<evidence type="ECO:0000313" key="9">
    <source>
        <dbReference type="Proteomes" id="UP000218831"/>
    </source>
</evidence>
<dbReference type="CDD" id="cd01115">
    <property type="entry name" value="SLC13_permease"/>
    <property type="match status" value="1"/>
</dbReference>
<protein>
    <submittedName>
        <fullName evidence="8">Transporter</fullName>
    </submittedName>
</protein>
<dbReference type="Proteomes" id="UP000218831">
    <property type="component" value="Unassembled WGS sequence"/>
</dbReference>
<feature type="transmembrane region" description="Helical" evidence="6">
    <location>
        <begin position="67"/>
        <end position="100"/>
    </location>
</feature>
<dbReference type="PANTHER" id="PTHR10283:SF92">
    <property type="entry name" value="LOW-AFFINITY PHOSPHATE TRANSPORTER PHO91"/>
    <property type="match status" value="1"/>
</dbReference>
<keyword evidence="5 6" id="KW-0472">Membrane</keyword>